<feature type="domain" description="RNA polymerase sigma factor 70 region 1.1" evidence="2">
    <location>
        <begin position="9"/>
        <end position="57"/>
    </location>
</feature>
<proteinExistence type="predicted"/>
<dbReference type="Proteomes" id="UP001055125">
    <property type="component" value="Unassembled WGS sequence"/>
</dbReference>
<keyword evidence="1" id="KW-1133">Transmembrane helix</keyword>
<keyword evidence="1" id="KW-0472">Membrane</keyword>
<comment type="caution">
    <text evidence="3">The sequence shown here is derived from an EMBL/GenBank/DDBJ whole genome shotgun (WGS) entry which is preliminary data.</text>
</comment>
<reference evidence="3" key="1">
    <citation type="journal article" date="2021" name="Front. Microbiol.">
        <title>Comprehensive Comparative Genomics and Phenotyping of Methylobacterium Species.</title>
        <authorList>
            <person name="Alessa O."/>
            <person name="Ogura Y."/>
            <person name="Fujitani Y."/>
            <person name="Takami H."/>
            <person name="Hayashi T."/>
            <person name="Sahin N."/>
            <person name="Tani A."/>
        </authorList>
    </citation>
    <scope>NUCLEOTIDE SEQUENCE</scope>
    <source>
        <strain evidence="3">DSM 19015</strain>
    </source>
</reference>
<dbReference type="EMBL" id="BPQP01000006">
    <property type="protein sequence ID" value="GJD93192.1"/>
    <property type="molecule type" value="Genomic_DNA"/>
</dbReference>
<protein>
    <recommendedName>
        <fullName evidence="2">RNA polymerase sigma factor 70 region 1.1 domain-containing protein</fullName>
    </recommendedName>
</protein>
<evidence type="ECO:0000259" key="2">
    <source>
        <dbReference type="Pfam" id="PF03979"/>
    </source>
</evidence>
<dbReference type="InterPro" id="IPR042189">
    <property type="entry name" value="RNA_pol_sigma_70_r1_1_sf"/>
</dbReference>
<keyword evidence="4" id="KW-1185">Reference proteome</keyword>
<feature type="transmembrane region" description="Helical" evidence="1">
    <location>
        <begin position="122"/>
        <end position="140"/>
    </location>
</feature>
<reference evidence="3" key="2">
    <citation type="submission" date="2021-08" db="EMBL/GenBank/DDBJ databases">
        <authorList>
            <person name="Tani A."/>
            <person name="Ola A."/>
            <person name="Ogura Y."/>
            <person name="Katsura K."/>
            <person name="Hayashi T."/>
        </authorList>
    </citation>
    <scope>NUCLEOTIDE SEQUENCE</scope>
    <source>
        <strain evidence="3">DSM 19015</strain>
    </source>
</reference>
<evidence type="ECO:0000256" key="1">
    <source>
        <dbReference type="SAM" id="Phobius"/>
    </source>
</evidence>
<sequence>MASTIDRGTLDRLIVLGGERGELTAAELQAVLPVDSMDVDALVLVMLELEAAGISVEPEVFGPRAHEPVSFAPELPPVASDAVEPVARAAEGGPMMARPVADIATAPAATVTSRERTDVNRIVLISGLATFLILAILLVLI</sequence>
<dbReference type="RefSeq" id="WP_238242399.1">
    <property type="nucleotide sequence ID" value="NZ_BPQP01000006.1"/>
</dbReference>
<dbReference type="Gene3D" id="1.10.220.120">
    <property type="entry name" value="Sigma-70 factor, region 1.1"/>
    <property type="match status" value="1"/>
</dbReference>
<evidence type="ECO:0000313" key="3">
    <source>
        <dbReference type="EMBL" id="GJD93192.1"/>
    </source>
</evidence>
<evidence type="ECO:0000313" key="4">
    <source>
        <dbReference type="Proteomes" id="UP001055125"/>
    </source>
</evidence>
<dbReference type="InterPro" id="IPR007127">
    <property type="entry name" value="RNA_pol_sigma_70_r1_1"/>
</dbReference>
<keyword evidence="1" id="KW-0812">Transmembrane</keyword>
<name>A0ABQ4RUA4_9HYPH</name>
<accession>A0ABQ4RUA4</accession>
<dbReference type="Pfam" id="PF03979">
    <property type="entry name" value="Sigma70_r1_1"/>
    <property type="match status" value="1"/>
</dbReference>
<gene>
    <name evidence="3" type="ORF">OCOJLMKI_0383</name>
</gene>
<organism evidence="3 4">
    <name type="scientific">Methylobacterium iners</name>
    <dbReference type="NCBI Taxonomy" id="418707"/>
    <lineage>
        <taxon>Bacteria</taxon>
        <taxon>Pseudomonadati</taxon>
        <taxon>Pseudomonadota</taxon>
        <taxon>Alphaproteobacteria</taxon>
        <taxon>Hyphomicrobiales</taxon>
        <taxon>Methylobacteriaceae</taxon>
        <taxon>Methylobacterium</taxon>
    </lineage>
</organism>